<dbReference type="Pfam" id="PF00440">
    <property type="entry name" value="TetR_N"/>
    <property type="match status" value="1"/>
</dbReference>
<dbReference type="Pfam" id="PF08359">
    <property type="entry name" value="TetR_C_4"/>
    <property type="match status" value="1"/>
</dbReference>
<protein>
    <submittedName>
        <fullName evidence="4">Fatty acid metabolism regulator protein</fullName>
    </submittedName>
</protein>
<dbReference type="AlphaFoldDB" id="A0A0J1FXB5"/>
<dbReference type="GO" id="GO:0003677">
    <property type="term" value="F:DNA binding"/>
    <property type="evidence" value="ECO:0007669"/>
    <property type="project" value="UniProtKB-UniRule"/>
</dbReference>
<keyword evidence="1 2" id="KW-0238">DNA-binding</keyword>
<feature type="domain" description="HTH tetR-type" evidence="3">
    <location>
        <begin position="6"/>
        <end position="66"/>
    </location>
</feature>
<dbReference type="SUPFAM" id="SSF46689">
    <property type="entry name" value="Homeodomain-like"/>
    <property type="match status" value="1"/>
</dbReference>
<dbReference type="Gene3D" id="1.10.357.10">
    <property type="entry name" value="Tetracycline Repressor, domain 2"/>
    <property type="match status" value="1"/>
</dbReference>
<proteinExistence type="predicted"/>
<evidence type="ECO:0000256" key="1">
    <source>
        <dbReference type="ARBA" id="ARBA00023125"/>
    </source>
</evidence>
<gene>
    <name evidence="4" type="primary">fadR</name>
    <name evidence="4" type="ORF">DEAC_c03700</name>
</gene>
<reference evidence="4 5" key="1">
    <citation type="submission" date="2015-06" db="EMBL/GenBank/DDBJ databases">
        <title>Draft genome of the moderately acidophilic sulfate reducer Candidatus Desulfosporosinus acididurans strain M1.</title>
        <authorList>
            <person name="Poehlein A."/>
            <person name="Petzsch P."/>
            <person name="Johnson B.D."/>
            <person name="Schloemann M."/>
            <person name="Daniel R."/>
            <person name="Muehling M."/>
        </authorList>
    </citation>
    <scope>NUCLEOTIDE SEQUENCE [LARGE SCALE GENOMIC DNA]</scope>
    <source>
        <strain evidence="4 5">M1</strain>
    </source>
</reference>
<dbReference type="PANTHER" id="PTHR43479">
    <property type="entry name" value="ACREF/ENVCD OPERON REPRESSOR-RELATED"/>
    <property type="match status" value="1"/>
</dbReference>
<keyword evidence="5" id="KW-1185">Reference proteome</keyword>
<feature type="DNA-binding region" description="H-T-H motif" evidence="2">
    <location>
        <begin position="29"/>
        <end position="48"/>
    </location>
</feature>
<dbReference type="STRING" id="476652.DEAC_c03700"/>
<dbReference type="InterPro" id="IPR013570">
    <property type="entry name" value="Tscrpt_reg_YsiA_C"/>
</dbReference>
<comment type="caution">
    <text evidence="4">The sequence shown here is derived from an EMBL/GenBank/DDBJ whole genome shotgun (WGS) entry which is preliminary data.</text>
</comment>
<dbReference type="Gene3D" id="1.10.10.60">
    <property type="entry name" value="Homeodomain-like"/>
    <property type="match status" value="1"/>
</dbReference>
<evidence type="ECO:0000256" key="2">
    <source>
        <dbReference type="PROSITE-ProRule" id="PRU00335"/>
    </source>
</evidence>
<dbReference type="PANTHER" id="PTHR43479:SF11">
    <property type="entry name" value="ACREF_ENVCD OPERON REPRESSOR-RELATED"/>
    <property type="match status" value="1"/>
</dbReference>
<evidence type="ECO:0000259" key="3">
    <source>
        <dbReference type="PROSITE" id="PS50977"/>
    </source>
</evidence>
<dbReference type="InterPro" id="IPR050624">
    <property type="entry name" value="HTH-type_Tx_Regulator"/>
</dbReference>
<evidence type="ECO:0000313" key="5">
    <source>
        <dbReference type="Proteomes" id="UP000036356"/>
    </source>
</evidence>
<organism evidence="4 5">
    <name type="scientific">Desulfosporosinus acididurans</name>
    <dbReference type="NCBI Taxonomy" id="476652"/>
    <lineage>
        <taxon>Bacteria</taxon>
        <taxon>Bacillati</taxon>
        <taxon>Bacillota</taxon>
        <taxon>Clostridia</taxon>
        <taxon>Eubacteriales</taxon>
        <taxon>Desulfitobacteriaceae</taxon>
        <taxon>Desulfosporosinus</taxon>
    </lineage>
</organism>
<dbReference type="PRINTS" id="PR00455">
    <property type="entry name" value="HTHTETR"/>
</dbReference>
<dbReference type="InterPro" id="IPR009057">
    <property type="entry name" value="Homeodomain-like_sf"/>
</dbReference>
<dbReference type="Proteomes" id="UP000036356">
    <property type="component" value="Unassembled WGS sequence"/>
</dbReference>
<evidence type="ECO:0000313" key="4">
    <source>
        <dbReference type="EMBL" id="KLU67962.1"/>
    </source>
</evidence>
<dbReference type="EMBL" id="LDZY01000001">
    <property type="protein sequence ID" value="KLU67962.1"/>
    <property type="molecule type" value="Genomic_DNA"/>
</dbReference>
<dbReference type="PATRIC" id="fig|476652.3.peg.371"/>
<sequence>MSRPREEKYQAILDAATEAFAEYGFFNSQISKIAKLAGVADGTIYLYFKNKEDILISLFTERMGKFIIEVLQEIEKCQTAKERLLRIIKTHLRYMQENRSLAMFTQIELRQSNPKIREAISGPLREYFHCIEQVLTEGVKNGEFALPDIVVGRQMLFGTLDAMVSDWVISKKPRALEDLEDTAFDLMCGAFRIRDGN</sequence>
<dbReference type="RefSeq" id="WP_047808287.1">
    <property type="nucleotide sequence ID" value="NZ_LDZY01000001.1"/>
</dbReference>
<accession>A0A0J1FXB5</accession>
<dbReference type="PROSITE" id="PS50977">
    <property type="entry name" value="HTH_TETR_2"/>
    <property type="match status" value="1"/>
</dbReference>
<dbReference type="SUPFAM" id="SSF48498">
    <property type="entry name" value="Tetracyclin repressor-like, C-terminal domain"/>
    <property type="match status" value="1"/>
</dbReference>
<name>A0A0J1FXB5_9FIRM</name>
<dbReference type="InterPro" id="IPR036271">
    <property type="entry name" value="Tet_transcr_reg_TetR-rel_C_sf"/>
</dbReference>
<dbReference type="InterPro" id="IPR001647">
    <property type="entry name" value="HTH_TetR"/>
</dbReference>